<dbReference type="NCBIfam" id="TIGR01409">
    <property type="entry name" value="TAT_signal_seq"/>
    <property type="match status" value="1"/>
</dbReference>
<keyword evidence="3" id="KW-0408">Iron</keyword>
<sequence length="368" mass="39249">MTKDNGNSRRNFLKTASAAGIAGLGGAAASAQDRPMRPAVRPARRRNLTVAKQVAAAGRSEPLSVLPRRVSDLLTRDELLSADLLEQTVTHVERLIGGLEPEFRGTITVDVSVDMEGQANNATCKINACGTNVCAGLNRCTANACSSQMCPSNSCGINVSSSVFDYAGAQAQQARQVWAQVEHIQRMNGQLADRYVEVHVAVLKASEFNVFIPSAFDGIYLAYNSFSGAYAALSAEALTAWTDAIADPASAAGDLCAQLQRDGFLIAPDRDERAELRAAYAGRAANETGLNLTLAPTVSCNFACSYCFEEHPKRHYSDADVAALSAYVEQRLVPGEPLNITWFGGEPLAAFRQLKAMDAALGDIAARK</sequence>
<keyword evidence="1" id="KW-0949">S-adenosyl-L-methionine</keyword>
<evidence type="ECO:0000256" key="3">
    <source>
        <dbReference type="ARBA" id="ARBA00023004"/>
    </source>
</evidence>
<dbReference type="Proteomes" id="UP001642464">
    <property type="component" value="Unassembled WGS sequence"/>
</dbReference>
<dbReference type="Gene3D" id="3.20.20.70">
    <property type="entry name" value="Aldolase class I"/>
    <property type="match status" value="1"/>
</dbReference>
<name>A0ABP0MZJ3_9DINO</name>
<dbReference type="InterPro" id="IPR013785">
    <property type="entry name" value="Aldolase_TIM"/>
</dbReference>
<feature type="non-terminal residue" evidence="5">
    <location>
        <position position="368"/>
    </location>
</feature>
<evidence type="ECO:0000256" key="4">
    <source>
        <dbReference type="ARBA" id="ARBA00023014"/>
    </source>
</evidence>
<protein>
    <submittedName>
        <fullName evidence="5">Radical SAM protein</fullName>
    </submittedName>
</protein>
<keyword evidence="4" id="KW-0411">Iron-sulfur</keyword>
<dbReference type="InterPro" id="IPR019546">
    <property type="entry name" value="TAT_signal_bac_arc"/>
</dbReference>
<reference evidence="5 6" key="1">
    <citation type="submission" date="2024-02" db="EMBL/GenBank/DDBJ databases">
        <authorList>
            <person name="Chen Y."/>
            <person name="Shah S."/>
            <person name="Dougan E. K."/>
            <person name="Thang M."/>
            <person name="Chan C."/>
        </authorList>
    </citation>
    <scope>NUCLEOTIDE SEQUENCE [LARGE SCALE GENOMIC DNA]</scope>
</reference>
<dbReference type="SFLD" id="SFLDS00029">
    <property type="entry name" value="Radical_SAM"/>
    <property type="match status" value="1"/>
</dbReference>
<dbReference type="InterPro" id="IPR006311">
    <property type="entry name" value="TAT_signal"/>
</dbReference>
<keyword evidence="6" id="KW-1185">Reference proteome</keyword>
<evidence type="ECO:0000313" key="6">
    <source>
        <dbReference type="Proteomes" id="UP001642464"/>
    </source>
</evidence>
<proteinExistence type="predicted"/>
<keyword evidence="2" id="KW-0479">Metal-binding</keyword>
<organism evidence="5 6">
    <name type="scientific">Durusdinium trenchii</name>
    <dbReference type="NCBI Taxonomy" id="1381693"/>
    <lineage>
        <taxon>Eukaryota</taxon>
        <taxon>Sar</taxon>
        <taxon>Alveolata</taxon>
        <taxon>Dinophyceae</taxon>
        <taxon>Suessiales</taxon>
        <taxon>Symbiodiniaceae</taxon>
        <taxon>Durusdinium</taxon>
    </lineage>
</organism>
<dbReference type="SUPFAM" id="SSF102114">
    <property type="entry name" value="Radical SAM enzymes"/>
    <property type="match status" value="1"/>
</dbReference>
<comment type="caution">
    <text evidence="5">The sequence shown here is derived from an EMBL/GenBank/DDBJ whole genome shotgun (WGS) entry which is preliminary data.</text>
</comment>
<evidence type="ECO:0000256" key="1">
    <source>
        <dbReference type="ARBA" id="ARBA00022691"/>
    </source>
</evidence>
<accession>A0ABP0MZJ3</accession>
<evidence type="ECO:0000313" key="5">
    <source>
        <dbReference type="EMBL" id="CAK9056940.1"/>
    </source>
</evidence>
<dbReference type="InterPro" id="IPR058240">
    <property type="entry name" value="rSAM_sf"/>
</dbReference>
<evidence type="ECO:0000256" key="2">
    <source>
        <dbReference type="ARBA" id="ARBA00022723"/>
    </source>
</evidence>
<dbReference type="PROSITE" id="PS51318">
    <property type="entry name" value="TAT"/>
    <property type="match status" value="1"/>
</dbReference>
<dbReference type="InterPro" id="IPR007197">
    <property type="entry name" value="rSAM"/>
</dbReference>
<gene>
    <name evidence="5" type="ORF">SCF082_LOCUS30617</name>
</gene>
<dbReference type="EMBL" id="CAXAMM010025431">
    <property type="protein sequence ID" value="CAK9056940.1"/>
    <property type="molecule type" value="Genomic_DNA"/>
</dbReference>